<evidence type="ECO:0000313" key="7">
    <source>
        <dbReference type="Proteomes" id="UP000231638"/>
    </source>
</evidence>
<dbReference type="Gene3D" id="3.30.2070.10">
    <property type="entry name" value="Formate dehydrogenase/DMSO reductase"/>
    <property type="match status" value="1"/>
</dbReference>
<evidence type="ECO:0000256" key="3">
    <source>
        <dbReference type="ARBA" id="ARBA00023004"/>
    </source>
</evidence>
<dbReference type="SUPFAM" id="SSF53706">
    <property type="entry name" value="Formate dehydrogenase/DMSO reductase, domains 1-3"/>
    <property type="match status" value="1"/>
</dbReference>
<proteinExistence type="inferred from homology"/>
<dbReference type="Gene3D" id="3.40.50.740">
    <property type="match status" value="1"/>
</dbReference>
<dbReference type="InterPro" id="IPR006657">
    <property type="entry name" value="MoPterin_dinucl-bd_dom"/>
</dbReference>
<dbReference type="InterPro" id="IPR006963">
    <property type="entry name" value="Mopterin_OxRdtase_4Fe-4S_dom"/>
</dbReference>
<dbReference type="PANTHER" id="PTHR43742">
    <property type="entry name" value="TRIMETHYLAMINE-N-OXIDE REDUCTASE"/>
    <property type="match status" value="1"/>
</dbReference>
<evidence type="ECO:0000256" key="4">
    <source>
        <dbReference type="ARBA" id="ARBA00023014"/>
    </source>
</evidence>
<protein>
    <submittedName>
        <fullName evidence="6">Molybdopterin oxidoreductase</fullName>
    </submittedName>
</protein>
<dbReference type="SMART" id="SM00926">
    <property type="entry name" value="Molybdop_Fe4S4"/>
    <property type="match status" value="1"/>
</dbReference>
<keyword evidence="2" id="KW-0479">Metal-binding</keyword>
<dbReference type="Gene3D" id="3.40.228.10">
    <property type="entry name" value="Dimethylsulfoxide Reductase, domain 2"/>
    <property type="match status" value="1"/>
</dbReference>
<dbReference type="InterPro" id="IPR009010">
    <property type="entry name" value="Asp_de-COase-like_dom_sf"/>
</dbReference>
<dbReference type="GO" id="GO:0043546">
    <property type="term" value="F:molybdopterin cofactor binding"/>
    <property type="evidence" value="ECO:0007669"/>
    <property type="project" value="InterPro"/>
</dbReference>
<organism evidence="6 7">
    <name type="scientific">Sulfurospirillum cavolei</name>
    <dbReference type="NCBI Taxonomy" id="366522"/>
    <lineage>
        <taxon>Bacteria</taxon>
        <taxon>Pseudomonadati</taxon>
        <taxon>Campylobacterota</taxon>
        <taxon>Epsilonproteobacteria</taxon>
        <taxon>Campylobacterales</taxon>
        <taxon>Sulfurospirillaceae</taxon>
        <taxon>Sulfurospirillum</taxon>
    </lineage>
</organism>
<dbReference type="Pfam" id="PF00384">
    <property type="entry name" value="Molybdopterin"/>
    <property type="match status" value="1"/>
</dbReference>
<dbReference type="EMBL" id="DLUG01000253">
    <property type="protein sequence ID" value="DAB35512.1"/>
    <property type="molecule type" value="Genomic_DNA"/>
</dbReference>
<dbReference type="InterPro" id="IPR006656">
    <property type="entry name" value="Mopterin_OxRdtase"/>
</dbReference>
<dbReference type="GO" id="GO:0016491">
    <property type="term" value="F:oxidoreductase activity"/>
    <property type="evidence" value="ECO:0007669"/>
    <property type="project" value="UniProtKB-KW"/>
</dbReference>
<name>A0A2D3W287_9BACT</name>
<dbReference type="Proteomes" id="UP000231638">
    <property type="component" value="Unassembled WGS sequence"/>
</dbReference>
<dbReference type="AlphaFoldDB" id="A0A2D3W287"/>
<feature type="domain" description="4Fe-4S Mo/W bis-MGD-type" evidence="5">
    <location>
        <begin position="1"/>
        <end position="50"/>
    </location>
</feature>
<comment type="caution">
    <text evidence="6">The sequence shown here is derived from an EMBL/GenBank/DDBJ whole genome shotgun (WGS) entry which is preliminary data.</text>
</comment>
<dbReference type="Gene3D" id="2.40.40.20">
    <property type="match status" value="1"/>
</dbReference>
<reference evidence="6 7" key="1">
    <citation type="journal article" date="2017" name="Front. Microbiol.">
        <title>Comparative Genomic Analysis of the Class Epsilonproteobacteria and Proposed Reclassification to Epsilonbacteraeota (phyl. nov.).</title>
        <authorList>
            <person name="Waite D.W."/>
            <person name="Vanwonterghem I."/>
            <person name="Rinke C."/>
            <person name="Parks D.H."/>
            <person name="Zhang Y."/>
            <person name="Takai K."/>
            <person name="Sievert S.M."/>
            <person name="Simon J."/>
            <person name="Campbell B.J."/>
            <person name="Hanson T.E."/>
            <person name="Woyke T."/>
            <person name="Klotz M.G."/>
            <person name="Hugenholtz P."/>
        </authorList>
    </citation>
    <scope>NUCLEOTIDE SEQUENCE [LARGE SCALE GENOMIC DNA]</scope>
    <source>
        <strain evidence="6">UBA11420</strain>
    </source>
</reference>
<dbReference type="STRING" id="366522.GCA_001548055_00958"/>
<dbReference type="InterPro" id="IPR050612">
    <property type="entry name" value="Prok_Mopterin_Oxidored"/>
</dbReference>
<dbReference type="GO" id="GO:0046872">
    <property type="term" value="F:metal ion binding"/>
    <property type="evidence" value="ECO:0007669"/>
    <property type="project" value="UniProtKB-KW"/>
</dbReference>
<evidence type="ECO:0000259" key="5">
    <source>
        <dbReference type="SMART" id="SM00926"/>
    </source>
</evidence>
<evidence type="ECO:0000256" key="1">
    <source>
        <dbReference type="ARBA" id="ARBA00010312"/>
    </source>
</evidence>
<evidence type="ECO:0000256" key="2">
    <source>
        <dbReference type="ARBA" id="ARBA00022723"/>
    </source>
</evidence>
<evidence type="ECO:0000313" key="6">
    <source>
        <dbReference type="EMBL" id="DAB35512.1"/>
    </source>
</evidence>
<keyword evidence="3" id="KW-0408">Iron</keyword>
<dbReference type="PANTHER" id="PTHR43742:SF6">
    <property type="entry name" value="OXIDOREDUCTASE YYAE-RELATED"/>
    <property type="match status" value="1"/>
</dbReference>
<dbReference type="SUPFAM" id="SSF50692">
    <property type="entry name" value="ADC-like"/>
    <property type="match status" value="1"/>
</dbReference>
<accession>A0A2D3W287</accession>
<dbReference type="Pfam" id="PF01568">
    <property type="entry name" value="Molydop_binding"/>
    <property type="match status" value="1"/>
</dbReference>
<gene>
    <name evidence="6" type="ORF">CFH80_09755</name>
</gene>
<comment type="similarity">
    <text evidence="1">Belongs to the prokaryotic molybdopterin-containing oxidoreductase family.</text>
</comment>
<keyword evidence="4" id="KW-0411">Iron-sulfur</keyword>
<dbReference type="GO" id="GO:0051539">
    <property type="term" value="F:4 iron, 4 sulfur cluster binding"/>
    <property type="evidence" value="ECO:0007669"/>
    <property type="project" value="UniProtKB-KW"/>
</dbReference>
<sequence length="582" mass="64615">MRLTTCPLDCFDGCSIVVNENRVLKGNKAHPITQGYLCHHLNHYHQFDRIEEARYLGQTVSLERACEILETQLQTYLPSRTLYFKGSGNLGVMQSVTKTFFARHGAVFASGSLCEEAGASGIVQGRGADLSLSPLHVKKSEVVIVWGRNPSVTNSHMLPALKGKTLIVINPVKIDLAERADLFIPIRPKSDLYLALLLCRLIATKGMEDRSFLESRCLHYTAFSALIEKFSLPYLVEKSGVSLEEASALLSLIAGKKTSVLVGIGVQKYRFGHSVLRAIDAFAAMAGLFGKEGCGVGYISDSGFGFSSPFKIDATKVTLPTVNFGDYDLVFIQGGNPLSQMPCSSKVQEGLSKAKCVVYFGLHENETSAKAHLVIPAQSFLEKNDLKLSYGHPFIGRMPKLEEATFAISEYALTQRLLETFKHAPLEEDTIILERMIATNSVEKEGFLMSKTYETLPYEERFYTPTGRFEFMDSFDEGEVLEEEGFFLLAAKQNRSLNSQFVTDDYLYVPQSLGIKQEERVRLTSPYGSCVYSAMPSSKLRDDCLLLYSGAKNVNMLTPYATSQEGQCAVFQDMKVRLEKLS</sequence>